<name>A0A0I9VFL2_9MYCO</name>
<dbReference type="SUPFAM" id="SSF46955">
    <property type="entry name" value="Putative DNA-binding domain"/>
    <property type="match status" value="1"/>
</dbReference>
<organism evidence="2 3">
    <name type="scientific">Mycobacterium haemophilum</name>
    <dbReference type="NCBI Taxonomy" id="29311"/>
    <lineage>
        <taxon>Bacteria</taxon>
        <taxon>Bacillati</taxon>
        <taxon>Actinomycetota</taxon>
        <taxon>Actinomycetes</taxon>
        <taxon>Mycobacteriales</taxon>
        <taxon>Mycobacteriaceae</taxon>
        <taxon>Mycobacterium</taxon>
    </lineage>
</organism>
<dbReference type="PATRIC" id="fig|29311.18.peg.1845"/>
<dbReference type="STRING" id="1202450.B586_19885"/>
<dbReference type="InterPro" id="IPR009061">
    <property type="entry name" value="DNA-bd_dom_put_sf"/>
</dbReference>
<evidence type="ECO:0000313" key="3">
    <source>
        <dbReference type="Proteomes" id="UP000036334"/>
    </source>
</evidence>
<reference evidence="2 3" key="1">
    <citation type="submission" date="2015-05" db="EMBL/GenBank/DDBJ databases">
        <title>Genome sequence of Mycobacterium haemophilum.</title>
        <authorList>
            <person name="Greninger A.L."/>
            <person name="Cunningham G."/>
            <person name="Miller S."/>
        </authorList>
    </citation>
    <scope>NUCLEOTIDE SEQUENCE [LARGE SCALE GENOMIC DNA]</scope>
    <source>
        <strain evidence="3">UC1</strain>
    </source>
</reference>
<keyword evidence="3" id="KW-1185">Reference proteome</keyword>
<evidence type="ECO:0000259" key="1">
    <source>
        <dbReference type="Pfam" id="PF12728"/>
    </source>
</evidence>
<protein>
    <submittedName>
        <fullName evidence="2">Excisionase</fullName>
    </submittedName>
</protein>
<accession>A0A0I9VFL2</accession>
<dbReference type="InterPro" id="IPR041657">
    <property type="entry name" value="HTH_17"/>
</dbReference>
<sequence>MTTSTRERGTVLPPEDMRELLDLSKFLERHTEPAALLGPGGEQTPLPLEIYDVLVRVVAAMRKQRGVTIVPVEQLLTTQQAADLLGISRPTLVKLIDEGKLKDDKPSGSRHRRLRLSEVLDYQKRRSAERSELLTKLVTDAEEDSLYEIPAQQFQEAVRAARAERRKKG</sequence>
<dbReference type="InterPro" id="IPR010093">
    <property type="entry name" value="SinI_DNA-bd"/>
</dbReference>
<dbReference type="AlphaFoldDB" id="A0A0I9VFL2"/>
<dbReference type="EMBL" id="LDPR01000003">
    <property type="protein sequence ID" value="KLO38039.1"/>
    <property type="molecule type" value="Genomic_DNA"/>
</dbReference>
<dbReference type="Pfam" id="PF12728">
    <property type="entry name" value="HTH_17"/>
    <property type="match status" value="1"/>
</dbReference>
<dbReference type="GO" id="GO:0003677">
    <property type="term" value="F:DNA binding"/>
    <property type="evidence" value="ECO:0007669"/>
    <property type="project" value="InterPro"/>
</dbReference>
<proteinExistence type="predicted"/>
<gene>
    <name evidence="2" type="ORF">ABH38_05430</name>
</gene>
<dbReference type="OrthoDB" id="26212at2"/>
<dbReference type="Proteomes" id="UP000036334">
    <property type="component" value="Unassembled WGS sequence"/>
</dbReference>
<dbReference type="NCBIfam" id="TIGR01764">
    <property type="entry name" value="excise"/>
    <property type="match status" value="1"/>
</dbReference>
<comment type="caution">
    <text evidence="2">The sequence shown here is derived from an EMBL/GenBank/DDBJ whole genome shotgun (WGS) entry which is preliminary data.</text>
</comment>
<feature type="domain" description="Helix-turn-helix" evidence="1">
    <location>
        <begin position="75"/>
        <end position="126"/>
    </location>
</feature>
<evidence type="ECO:0000313" key="2">
    <source>
        <dbReference type="EMBL" id="KLO38039.1"/>
    </source>
</evidence>
<dbReference type="RefSeq" id="WP_047313623.1">
    <property type="nucleotide sequence ID" value="NZ_LDPR01000003.1"/>
</dbReference>